<name>A0A2X0S4C3_BROTH</name>
<dbReference type="EMBL" id="OUNC01000045">
    <property type="protein sequence ID" value="SPP29365.1"/>
    <property type="molecule type" value="Genomic_DNA"/>
</dbReference>
<gene>
    <name evidence="1" type="ORF">BTBSAS_50013</name>
</gene>
<proteinExistence type="predicted"/>
<evidence type="ECO:0000313" key="2">
    <source>
        <dbReference type="Proteomes" id="UP000270190"/>
    </source>
</evidence>
<dbReference type="AlphaFoldDB" id="A0A2X0S4C3"/>
<dbReference type="Proteomes" id="UP000270190">
    <property type="component" value="Unassembled WGS sequence"/>
</dbReference>
<evidence type="ECO:0000313" key="1">
    <source>
        <dbReference type="EMBL" id="SPP29365.1"/>
    </source>
</evidence>
<sequence>MRKVTKLIILVLSVMMVGLVIPANSISANSESVRFDNLNLSLSVKYNETEDVLYIDDEYLLESGMSHTTVDLISSSFNRLSEKQKTDLLRAAGYKNVRVIPLLVVWGARTLAGAGLGWLGKKLLDSGSKKFCKTYKRQNKVTRTVCNVLGY</sequence>
<reference evidence="2" key="1">
    <citation type="submission" date="2018-04" db="EMBL/GenBank/DDBJ databases">
        <authorList>
            <person name="Illikoud N."/>
        </authorList>
    </citation>
    <scope>NUCLEOTIDE SEQUENCE [LARGE SCALE GENOMIC DNA]</scope>
</reference>
<dbReference type="RefSeq" id="WP_029091463.1">
    <property type="nucleotide sequence ID" value="NZ_CBCPKC010000004.1"/>
</dbReference>
<protein>
    <submittedName>
        <fullName evidence="1">Uncharacterized protein</fullName>
    </submittedName>
</protein>
<accession>A0A2X0S4C3</accession>
<organism evidence="1 2">
    <name type="scientific">Brochothrix thermosphacta</name>
    <name type="common">Microbacterium thermosphactum</name>
    <dbReference type="NCBI Taxonomy" id="2756"/>
    <lineage>
        <taxon>Bacteria</taxon>
        <taxon>Bacillati</taxon>
        <taxon>Bacillota</taxon>
        <taxon>Bacilli</taxon>
        <taxon>Bacillales</taxon>
        <taxon>Listeriaceae</taxon>
        <taxon>Brochothrix</taxon>
    </lineage>
</organism>